<gene>
    <name evidence="1" type="ORF">ATK74_0832</name>
</gene>
<evidence type="ECO:0008006" key="3">
    <source>
        <dbReference type="Google" id="ProtNLM"/>
    </source>
</evidence>
<dbReference type="Gene3D" id="2.30.130.30">
    <property type="entry name" value="Hypothetical protein"/>
    <property type="match status" value="1"/>
</dbReference>
<accession>A0A2A9CPM5</accession>
<dbReference type="RefSeq" id="WP_143483558.1">
    <property type="nucleotide sequence ID" value="NZ_PDJC01000001.1"/>
</dbReference>
<protein>
    <recommendedName>
        <fullName evidence="3">ASCH domain-containing protein</fullName>
    </recommendedName>
</protein>
<name>A0A2A9CPM5_9ACTN</name>
<evidence type="ECO:0000313" key="2">
    <source>
        <dbReference type="Proteomes" id="UP000226079"/>
    </source>
</evidence>
<organism evidence="1 2">
    <name type="scientific">Propionicimonas paludicola</name>
    <dbReference type="NCBI Taxonomy" id="185243"/>
    <lineage>
        <taxon>Bacteria</taxon>
        <taxon>Bacillati</taxon>
        <taxon>Actinomycetota</taxon>
        <taxon>Actinomycetes</taxon>
        <taxon>Propionibacteriales</taxon>
        <taxon>Nocardioidaceae</taxon>
        <taxon>Propionicimonas</taxon>
    </lineage>
</organism>
<comment type="caution">
    <text evidence="1">The sequence shown here is derived from an EMBL/GenBank/DDBJ whole genome shotgun (WGS) entry which is preliminary data.</text>
</comment>
<dbReference type="AlphaFoldDB" id="A0A2A9CPM5"/>
<reference evidence="1 2" key="1">
    <citation type="submission" date="2017-10" db="EMBL/GenBank/DDBJ databases">
        <title>Sequencing the genomes of 1000 actinobacteria strains.</title>
        <authorList>
            <person name="Klenk H.-P."/>
        </authorList>
    </citation>
    <scope>NUCLEOTIDE SEQUENCE [LARGE SCALE GENOMIC DNA]</scope>
    <source>
        <strain evidence="1 2">DSM 15597</strain>
    </source>
</reference>
<dbReference type="InterPro" id="IPR015947">
    <property type="entry name" value="PUA-like_sf"/>
</dbReference>
<proteinExistence type="predicted"/>
<dbReference type="Proteomes" id="UP000226079">
    <property type="component" value="Unassembled WGS sequence"/>
</dbReference>
<keyword evidence="2" id="KW-1185">Reference proteome</keyword>
<dbReference type="OrthoDB" id="359066at2"/>
<evidence type="ECO:0000313" key="1">
    <source>
        <dbReference type="EMBL" id="PFG16298.1"/>
    </source>
</evidence>
<dbReference type="SUPFAM" id="SSF88697">
    <property type="entry name" value="PUA domain-like"/>
    <property type="match status" value="1"/>
</dbReference>
<sequence>MTMRILTVRYPWAPGIVDLHKSPENRTRNLAGDYRGAVAIHEGRGPWTEDELVRVADLASVKVEQVPAPMPGMIIGVAELITVHHGLDCGGHCTRWAEPDRWHLRLAFPERLRNPIPWRGQLGLQTLPDTIEAQIRRQLAGGRYAS</sequence>
<dbReference type="EMBL" id="PDJC01000001">
    <property type="protein sequence ID" value="PFG16298.1"/>
    <property type="molecule type" value="Genomic_DNA"/>
</dbReference>